<dbReference type="OrthoDB" id="523771at2759"/>
<proteinExistence type="predicted"/>
<comment type="caution">
    <text evidence="1">The sequence shown here is derived from an EMBL/GenBank/DDBJ whole genome shotgun (WGS) entry which is preliminary data.</text>
</comment>
<protein>
    <submittedName>
        <fullName evidence="1">Uncharacterized protein</fullName>
    </submittedName>
</protein>
<name>A0A835XXV0_9CHLO</name>
<dbReference type="EMBL" id="JAEHOE010000049">
    <property type="protein sequence ID" value="KAG2491895.1"/>
    <property type="molecule type" value="Genomic_DNA"/>
</dbReference>
<dbReference type="Proteomes" id="UP000612055">
    <property type="component" value="Unassembled WGS sequence"/>
</dbReference>
<evidence type="ECO:0000313" key="1">
    <source>
        <dbReference type="EMBL" id="KAG2491895.1"/>
    </source>
</evidence>
<evidence type="ECO:0000313" key="2">
    <source>
        <dbReference type="Proteomes" id="UP000612055"/>
    </source>
</evidence>
<keyword evidence="2" id="KW-1185">Reference proteome</keyword>
<reference evidence="1" key="1">
    <citation type="journal article" date="2020" name="bioRxiv">
        <title>Comparative genomics of Chlamydomonas.</title>
        <authorList>
            <person name="Craig R.J."/>
            <person name="Hasan A.R."/>
            <person name="Ness R.W."/>
            <person name="Keightley P.D."/>
        </authorList>
    </citation>
    <scope>NUCLEOTIDE SEQUENCE</scope>
    <source>
        <strain evidence="1">CCAP 11/70</strain>
    </source>
</reference>
<dbReference type="AlphaFoldDB" id="A0A835XXV0"/>
<accession>A0A835XXV0</accession>
<sequence length="71" mass="7617">MGIISFAVSQAAISSLVLGALKNRGAITVKPESIRNEYIRSVFVAMVGFGETCYIKSVELADSLKQAPKKI</sequence>
<gene>
    <name evidence="1" type="ORF">HYH03_009847</name>
</gene>
<organism evidence="1 2">
    <name type="scientific">Edaphochlamys debaryana</name>
    <dbReference type="NCBI Taxonomy" id="47281"/>
    <lineage>
        <taxon>Eukaryota</taxon>
        <taxon>Viridiplantae</taxon>
        <taxon>Chlorophyta</taxon>
        <taxon>core chlorophytes</taxon>
        <taxon>Chlorophyceae</taxon>
        <taxon>CS clade</taxon>
        <taxon>Chlamydomonadales</taxon>
        <taxon>Chlamydomonadales incertae sedis</taxon>
        <taxon>Edaphochlamys</taxon>
    </lineage>
</organism>